<dbReference type="AlphaFoldDB" id="A0A2Z2HSB1"/>
<dbReference type="SUPFAM" id="SSF52402">
    <property type="entry name" value="Adenine nucleotide alpha hydrolases-like"/>
    <property type="match status" value="1"/>
</dbReference>
<gene>
    <name evidence="2" type="ORF">B1756_10395</name>
</gene>
<name>A0A2Z2HSB1_9EURY</name>
<evidence type="ECO:0000256" key="1">
    <source>
        <dbReference type="SAM" id="MobiDB-lite"/>
    </source>
</evidence>
<protein>
    <submittedName>
        <fullName evidence="2">Universal stress protein UspA</fullName>
    </submittedName>
</protein>
<evidence type="ECO:0000313" key="3">
    <source>
        <dbReference type="Proteomes" id="UP000250088"/>
    </source>
</evidence>
<sequence length="277" mass="29398">MTDDTDPQTSDDASHPRTRILVPLPILEGGAVSAGLADLLEPLDVTVLGFHVLPEQTPPDQARLQYEDRATDALEDLAVEFGAEDGTADYRLVFTHDRKQTIDRVAAATTAGVYVVPGATGPVERLLVALTGDVAVDHVCAFTAELVGDRDIEVTLFLATDDEAAGRDLLEAARERLTDRGIDVQTDLAVDVAPLEALVDAAADHDAVVMGERAPSLRSLVFGEEAERIAAESVGPVFVVRRLEGDDGEERTLEGDGEGTESDAARDDDGEQSKDGG</sequence>
<dbReference type="Proteomes" id="UP000250088">
    <property type="component" value="Chromosome"/>
</dbReference>
<organism evidence="2 3">
    <name type="scientific">Natrarchaeobaculum aegyptiacum</name>
    <dbReference type="NCBI Taxonomy" id="745377"/>
    <lineage>
        <taxon>Archaea</taxon>
        <taxon>Methanobacteriati</taxon>
        <taxon>Methanobacteriota</taxon>
        <taxon>Stenosarchaea group</taxon>
        <taxon>Halobacteria</taxon>
        <taxon>Halobacteriales</taxon>
        <taxon>Natrialbaceae</taxon>
        <taxon>Natrarchaeobaculum</taxon>
    </lineage>
</organism>
<dbReference type="RefSeq" id="WP_228434327.1">
    <property type="nucleotide sequence ID" value="NZ_CP019893.1"/>
</dbReference>
<proteinExistence type="predicted"/>
<keyword evidence="3" id="KW-1185">Reference proteome</keyword>
<feature type="region of interest" description="Disordered" evidence="1">
    <location>
        <begin position="245"/>
        <end position="277"/>
    </location>
</feature>
<evidence type="ECO:0000313" key="2">
    <source>
        <dbReference type="EMBL" id="ARS90096.1"/>
    </source>
</evidence>
<feature type="compositionally biased region" description="Basic and acidic residues" evidence="1">
    <location>
        <begin position="263"/>
        <end position="277"/>
    </location>
</feature>
<dbReference type="KEGG" id="naj:B1756_10395"/>
<feature type="compositionally biased region" description="Basic and acidic residues" evidence="1">
    <location>
        <begin position="245"/>
        <end position="254"/>
    </location>
</feature>
<dbReference type="GeneID" id="32894492"/>
<accession>A0A2Z2HSB1</accession>
<dbReference type="EMBL" id="CP019893">
    <property type="protein sequence ID" value="ARS90096.1"/>
    <property type="molecule type" value="Genomic_DNA"/>
</dbReference>
<dbReference type="CDD" id="cd00293">
    <property type="entry name" value="USP-like"/>
    <property type="match status" value="1"/>
</dbReference>
<dbReference type="Gene3D" id="3.40.50.12370">
    <property type="match status" value="1"/>
</dbReference>
<reference evidence="3" key="1">
    <citation type="submission" date="2017-02" db="EMBL/GenBank/DDBJ databases">
        <title>Natronthermophilus aegyptiacus gen. nov.,sp. nov., an aerobic, extremely halophilic alkalithermophilic archaeon isolated from the athalassohaline Wadi An Natrun, Egypt.</title>
        <authorList>
            <person name="Zhao B."/>
        </authorList>
    </citation>
    <scope>NUCLEOTIDE SEQUENCE [LARGE SCALE GENOMIC DNA]</scope>
    <source>
        <strain evidence="3">JW/NM-HA 15</strain>
    </source>
</reference>